<dbReference type="eggNOG" id="COG2120">
    <property type="taxonomic scope" value="Bacteria"/>
</dbReference>
<gene>
    <name evidence="1" type="ordered locus">Mmc1_2412</name>
</gene>
<dbReference type="Pfam" id="PF02585">
    <property type="entry name" value="PIG-L"/>
    <property type="match status" value="1"/>
</dbReference>
<dbReference type="InterPro" id="IPR024078">
    <property type="entry name" value="LmbE-like_dom_sf"/>
</dbReference>
<sequence length="277" mass="31057">MARLKTLLFTRKRYRFFIKDWLALEDLQSAADAVATLRFKRNLKPIQLDGLPGQRLVVIAPHPDDEMIGPGGSLLLAKARGAEILVVYLSSGSADACAIREAEAQQVAAQVGFQCHFMGWLADAIPAHAQAAQQLAAVINGFAPQRLLTTFVLDDHDDHRRANELLMVAHEEGLLSPTLDLWAYQIYTAIISNIVIDITAQSAQKRAAIALYHSQMQQRDWGHFALGMNAWNSRFIATAGQPAYVESFFNLPLGEYVQLCRRYLRDPCKVYQNPRYF</sequence>
<dbReference type="RefSeq" id="WP_011714032.1">
    <property type="nucleotide sequence ID" value="NC_008576.1"/>
</dbReference>
<dbReference type="Proteomes" id="UP000002586">
    <property type="component" value="Chromosome"/>
</dbReference>
<dbReference type="SUPFAM" id="SSF102588">
    <property type="entry name" value="LmbE-like"/>
    <property type="match status" value="1"/>
</dbReference>
<dbReference type="OrthoDB" id="9790023at2"/>
<dbReference type="GO" id="GO:0016811">
    <property type="term" value="F:hydrolase activity, acting on carbon-nitrogen (but not peptide) bonds, in linear amides"/>
    <property type="evidence" value="ECO:0007669"/>
    <property type="project" value="TreeGrafter"/>
</dbReference>
<organism evidence="1 2">
    <name type="scientific">Magnetococcus marinus (strain ATCC BAA-1437 / JCM 17883 / MC-1)</name>
    <dbReference type="NCBI Taxonomy" id="156889"/>
    <lineage>
        <taxon>Bacteria</taxon>
        <taxon>Pseudomonadati</taxon>
        <taxon>Pseudomonadota</taxon>
        <taxon>Magnetococcia</taxon>
        <taxon>Magnetococcales</taxon>
        <taxon>Magnetococcaceae</taxon>
        <taxon>Magnetococcus</taxon>
    </lineage>
</organism>
<dbReference type="PANTHER" id="PTHR12993">
    <property type="entry name" value="N-ACETYLGLUCOSAMINYL-PHOSPHATIDYLINOSITOL DE-N-ACETYLASE-RELATED"/>
    <property type="match status" value="1"/>
</dbReference>
<dbReference type="InterPro" id="IPR003737">
    <property type="entry name" value="GlcNAc_PI_deacetylase-related"/>
</dbReference>
<dbReference type="KEGG" id="mgm:Mmc1_2412"/>
<dbReference type="AlphaFoldDB" id="A0LAB9"/>
<keyword evidence="2" id="KW-1185">Reference proteome</keyword>
<accession>A0LAB9</accession>
<protein>
    <submittedName>
        <fullName evidence="1">LmbE family protein</fullName>
    </submittedName>
</protein>
<dbReference type="PANTHER" id="PTHR12993:SF11">
    <property type="entry name" value="N-ACETYLGLUCOSAMINYL-PHOSPHATIDYLINOSITOL DE-N-ACETYLASE"/>
    <property type="match status" value="1"/>
</dbReference>
<evidence type="ECO:0000313" key="2">
    <source>
        <dbReference type="Proteomes" id="UP000002586"/>
    </source>
</evidence>
<reference evidence="2" key="1">
    <citation type="journal article" date="2009" name="Appl. Environ. Microbiol.">
        <title>Complete genome sequence of the chemolithoautotrophic marine magnetotactic coccus strain MC-1.</title>
        <authorList>
            <person name="Schubbe S."/>
            <person name="Williams T.J."/>
            <person name="Xie G."/>
            <person name="Kiss H.E."/>
            <person name="Brettin T.S."/>
            <person name="Martinez D."/>
            <person name="Ross C.A."/>
            <person name="Schuler D."/>
            <person name="Cox B.L."/>
            <person name="Nealson K.H."/>
            <person name="Bazylinski D.A."/>
        </authorList>
    </citation>
    <scope>NUCLEOTIDE SEQUENCE [LARGE SCALE GENOMIC DNA]</scope>
    <source>
        <strain evidence="2">ATCC BAA-1437 / JCM 17883 / MC-1</strain>
    </source>
</reference>
<dbReference type="EMBL" id="CP000471">
    <property type="protein sequence ID" value="ABK44912.1"/>
    <property type="molecule type" value="Genomic_DNA"/>
</dbReference>
<reference evidence="1 2" key="2">
    <citation type="journal article" date="2012" name="Int. J. Syst. Evol. Microbiol.">
        <title>Magnetococcus marinus gen. nov., sp. nov., a marine, magnetotactic bacterium that represents a novel lineage (Magnetococcaceae fam. nov.; Magnetococcales ord. nov.) at the base of the Alphaproteobacteria.</title>
        <authorList>
            <person name="Bazylinski D.A."/>
            <person name="Williams T.J."/>
            <person name="Lefevre C.T."/>
            <person name="Berg R.J."/>
            <person name="Zhang C.L."/>
            <person name="Bowser S.S."/>
            <person name="Dean A.J."/>
            <person name="Beveridge T.J."/>
        </authorList>
    </citation>
    <scope>NUCLEOTIDE SEQUENCE [LARGE SCALE GENOMIC DNA]</scope>
    <source>
        <strain evidence="2">ATCC BAA-1437 / JCM 17883 / MC-1</strain>
    </source>
</reference>
<evidence type="ECO:0000313" key="1">
    <source>
        <dbReference type="EMBL" id="ABK44912.1"/>
    </source>
</evidence>
<name>A0LAB9_MAGMM</name>
<dbReference type="STRING" id="156889.Mmc1_2412"/>
<dbReference type="Gene3D" id="3.40.50.10320">
    <property type="entry name" value="LmbE-like"/>
    <property type="match status" value="1"/>
</dbReference>
<proteinExistence type="predicted"/>
<dbReference type="HOGENOM" id="CLU_1004009_0_0_5"/>